<proteinExistence type="predicted"/>
<evidence type="ECO:0000313" key="2">
    <source>
        <dbReference type="EMBL" id="SVE23948.1"/>
    </source>
</evidence>
<feature type="non-terminal residue" evidence="2">
    <location>
        <position position="1"/>
    </location>
</feature>
<dbReference type="EMBL" id="UINC01203607">
    <property type="protein sequence ID" value="SVE23948.1"/>
    <property type="molecule type" value="Genomic_DNA"/>
</dbReference>
<evidence type="ECO:0000256" key="1">
    <source>
        <dbReference type="SAM" id="Phobius"/>
    </source>
</evidence>
<keyword evidence="1" id="KW-0812">Transmembrane</keyword>
<keyword evidence="1" id="KW-0472">Membrane</keyword>
<organism evidence="2">
    <name type="scientific">marine metagenome</name>
    <dbReference type="NCBI Taxonomy" id="408172"/>
    <lineage>
        <taxon>unclassified sequences</taxon>
        <taxon>metagenomes</taxon>
        <taxon>ecological metagenomes</taxon>
    </lineage>
</organism>
<keyword evidence="1" id="KW-1133">Transmembrane helix</keyword>
<feature type="transmembrane region" description="Helical" evidence="1">
    <location>
        <begin position="6"/>
        <end position="22"/>
    </location>
</feature>
<name>A0A383BX16_9ZZZZ</name>
<protein>
    <submittedName>
        <fullName evidence="2">Uncharacterized protein</fullName>
    </submittedName>
</protein>
<sequence>VLTVTYAFGLFVLLLLLIRSRLSMTVRLLVVLAGGVFYLLHFFSLNELRGWPSDSPLPETFTLHAWQFQEPNPIQDQSGYIHLWVQGEDWDAPRAYALPYNSGLHDRLETAQARRNAGYLQEGRADGSGTIRFSDVSRRLPEKIALPSEPKS</sequence>
<accession>A0A383BX16</accession>
<dbReference type="AlphaFoldDB" id="A0A383BX16"/>
<gene>
    <name evidence="2" type="ORF">METZ01_LOCUS476802</name>
</gene>
<reference evidence="2" key="1">
    <citation type="submission" date="2018-05" db="EMBL/GenBank/DDBJ databases">
        <authorList>
            <person name="Lanie J.A."/>
            <person name="Ng W.-L."/>
            <person name="Kazmierczak K.M."/>
            <person name="Andrzejewski T.M."/>
            <person name="Davidsen T.M."/>
            <person name="Wayne K.J."/>
            <person name="Tettelin H."/>
            <person name="Glass J.I."/>
            <person name="Rusch D."/>
            <person name="Podicherti R."/>
            <person name="Tsui H.-C.T."/>
            <person name="Winkler M.E."/>
        </authorList>
    </citation>
    <scope>NUCLEOTIDE SEQUENCE</scope>
</reference>
<feature type="transmembrane region" description="Helical" evidence="1">
    <location>
        <begin position="29"/>
        <end position="45"/>
    </location>
</feature>